<protein>
    <submittedName>
        <fullName evidence="2">Uncharacterized protein</fullName>
    </submittedName>
</protein>
<dbReference type="Proteomes" id="UP000075880">
    <property type="component" value="Unassembled WGS sequence"/>
</dbReference>
<evidence type="ECO:0000313" key="2">
    <source>
        <dbReference type="EnsemblMetazoa" id="ENSAATROPP001319"/>
    </source>
</evidence>
<reference evidence="2" key="1">
    <citation type="submission" date="2024-04" db="UniProtKB">
        <authorList>
            <consortium name="EnsemblMetazoa"/>
        </authorList>
    </citation>
    <scope>IDENTIFICATION</scope>
    <source>
        <strain evidence="2">EBRO</strain>
    </source>
</reference>
<feature type="compositionally biased region" description="Polar residues" evidence="1">
    <location>
        <begin position="75"/>
        <end position="93"/>
    </location>
</feature>
<evidence type="ECO:0000313" key="3">
    <source>
        <dbReference type="Proteomes" id="UP000075880"/>
    </source>
</evidence>
<evidence type="ECO:0000256" key="1">
    <source>
        <dbReference type="SAM" id="MobiDB-lite"/>
    </source>
</evidence>
<keyword evidence="3" id="KW-1185">Reference proteome</keyword>
<accession>A0AAG5CS12</accession>
<dbReference type="AlphaFoldDB" id="A0AAG5CS12"/>
<sequence length="166" mass="18247">MIGGAGRIRIVVREHRKRPITVERVHVKVDQIDVSEIVQHDRVLLHRIVPGGGHRVKVDRFQAEREVVHIANDRSGATGSSNDRPTTQRSPHSPTGCRRRHTVPSPARIGVHRNAGNGRLHLAQHLVQGGQMCGATIHRQRAAGQLRMQNLLHIVPIVDGGGIGRG</sequence>
<dbReference type="EnsemblMetazoa" id="ENSAATROPT001373">
    <property type="protein sequence ID" value="ENSAATROPP001319"/>
    <property type="gene ID" value="ENSAATROPG001091"/>
</dbReference>
<name>A0AAG5CS12_ANOAO</name>
<organism evidence="2 3">
    <name type="scientific">Anopheles atroparvus</name>
    <name type="common">European mosquito</name>
    <dbReference type="NCBI Taxonomy" id="41427"/>
    <lineage>
        <taxon>Eukaryota</taxon>
        <taxon>Metazoa</taxon>
        <taxon>Ecdysozoa</taxon>
        <taxon>Arthropoda</taxon>
        <taxon>Hexapoda</taxon>
        <taxon>Insecta</taxon>
        <taxon>Pterygota</taxon>
        <taxon>Neoptera</taxon>
        <taxon>Endopterygota</taxon>
        <taxon>Diptera</taxon>
        <taxon>Nematocera</taxon>
        <taxon>Culicoidea</taxon>
        <taxon>Culicidae</taxon>
        <taxon>Anophelinae</taxon>
        <taxon>Anopheles</taxon>
    </lineage>
</organism>
<proteinExistence type="predicted"/>
<feature type="region of interest" description="Disordered" evidence="1">
    <location>
        <begin position="70"/>
        <end position="113"/>
    </location>
</feature>